<proteinExistence type="predicted"/>
<evidence type="ECO:0000256" key="1">
    <source>
        <dbReference type="SAM" id="SignalP"/>
    </source>
</evidence>
<dbReference type="SUPFAM" id="SSF159501">
    <property type="entry name" value="EreA/ChaN-like"/>
    <property type="match status" value="1"/>
</dbReference>
<evidence type="ECO:0000313" key="4">
    <source>
        <dbReference type="Proteomes" id="UP000236742"/>
    </source>
</evidence>
<evidence type="ECO:0000313" key="3">
    <source>
        <dbReference type="EMBL" id="SEF94199.1"/>
    </source>
</evidence>
<dbReference type="RefSeq" id="WP_104007982.1">
    <property type="nucleotide sequence ID" value="NZ_FNVD01000007.1"/>
</dbReference>
<dbReference type="EMBL" id="FNVD01000007">
    <property type="protein sequence ID" value="SEF94199.1"/>
    <property type="molecule type" value="Genomic_DNA"/>
</dbReference>
<dbReference type="InterPro" id="IPR007314">
    <property type="entry name" value="Cofac_haem-bd_dom"/>
</dbReference>
<sequence length="278" mass="30190">MKAFTILVCALLALWAVPLRAAESLPEAEIPAEVLDRMRVADVVILGEVHDNPRHHAVQLAAIRALRPKAVVWEMISPETAARINAGWLEGEGHLAQAVAAARKGWPNFDMYVPLLEATQGLPIYGGLLPREAAPVLRKQGMAVVFGSAAAEYGLMVPLPEDELAARLDEQDEAHCHALPKEQLKMMVDFQRLRDAILARAAVRAVEDTGGPVVVITGNGHARTDRGVPEVLRRVRPGLRVFSLGQSEGGRIRGRFDAVLDSPPVERPDPCAVFENKG</sequence>
<feature type="domain" description="Haem-binding uptake Tiki superfamily ChaN" evidence="2">
    <location>
        <begin position="35"/>
        <end position="232"/>
    </location>
</feature>
<name>A0A1H5W3W3_9RHOB</name>
<evidence type="ECO:0000259" key="2">
    <source>
        <dbReference type="Pfam" id="PF04187"/>
    </source>
</evidence>
<dbReference type="Proteomes" id="UP000236742">
    <property type="component" value="Unassembled WGS sequence"/>
</dbReference>
<dbReference type="Pfam" id="PF04187">
    <property type="entry name" value="Cofac_haem_bdg"/>
    <property type="match status" value="1"/>
</dbReference>
<feature type="signal peptide" evidence="1">
    <location>
        <begin position="1"/>
        <end position="21"/>
    </location>
</feature>
<protein>
    <submittedName>
        <fullName evidence="3">Uncharacterized iron-regulated protein</fullName>
    </submittedName>
</protein>
<dbReference type="Gene3D" id="3.40.50.11550">
    <property type="match status" value="2"/>
</dbReference>
<feature type="chain" id="PRO_5009287862" evidence="1">
    <location>
        <begin position="22"/>
        <end position="278"/>
    </location>
</feature>
<reference evidence="3 4" key="1">
    <citation type="submission" date="2016-10" db="EMBL/GenBank/DDBJ databases">
        <authorList>
            <person name="de Groot N.N."/>
        </authorList>
    </citation>
    <scope>NUCLEOTIDE SEQUENCE [LARGE SCALE GENOMIC DNA]</scope>
    <source>
        <strain evidence="3 4">DSM 23413</strain>
    </source>
</reference>
<dbReference type="OrthoDB" id="9795827at2"/>
<keyword evidence="4" id="KW-1185">Reference proteome</keyword>
<organism evidence="3 4">
    <name type="scientific">Jhaorihella thermophila</name>
    <dbReference type="NCBI Taxonomy" id="488547"/>
    <lineage>
        <taxon>Bacteria</taxon>
        <taxon>Pseudomonadati</taxon>
        <taxon>Pseudomonadota</taxon>
        <taxon>Alphaproteobacteria</taxon>
        <taxon>Rhodobacterales</taxon>
        <taxon>Paracoccaceae</taxon>
        <taxon>Jhaorihella</taxon>
    </lineage>
</organism>
<dbReference type="CDD" id="cd14727">
    <property type="entry name" value="ChanN-like"/>
    <property type="match status" value="1"/>
</dbReference>
<keyword evidence="1" id="KW-0732">Signal</keyword>
<dbReference type="AlphaFoldDB" id="A0A1H5W3W3"/>
<gene>
    <name evidence="3" type="ORF">SAMN05421751_107100</name>
</gene>
<accession>A0A1H5W3W3</accession>